<evidence type="ECO:0000256" key="1">
    <source>
        <dbReference type="SAM" id="MobiDB-lite"/>
    </source>
</evidence>
<protein>
    <submittedName>
        <fullName evidence="2">Uncharacterized protein</fullName>
    </submittedName>
</protein>
<feature type="region of interest" description="Disordered" evidence="1">
    <location>
        <begin position="1"/>
        <end position="27"/>
    </location>
</feature>
<proteinExistence type="predicted"/>
<dbReference type="Ensembl" id="ENSSFOT00015064855.1">
    <property type="protein sequence ID" value="ENSSFOP00015060647.1"/>
    <property type="gene ID" value="ENSSFOG00015028285.1"/>
</dbReference>
<dbReference type="Proteomes" id="UP000694397">
    <property type="component" value="Chromosome 25"/>
</dbReference>
<accession>A0A8C9UAB4</accession>
<evidence type="ECO:0000313" key="2">
    <source>
        <dbReference type="Ensembl" id="ENSSFOP00015060647.1"/>
    </source>
</evidence>
<evidence type="ECO:0000313" key="3">
    <source>
        <dbReference type="Proteomes" id="UP000694397"/>
    </source>
</evidence>
<name>A0A8C9UAB4_SCLFO</name>
<dbReference type="OrthoDB" id="9955418at2759"/>
<feature type="compositionally biased region" description="Polar residues" evidence="1">
    <location>
        <begin position="7"/>
        <end position="20"/>
    </location>
</feature>
<keyword evidence="3" id="KW-1185">Reference proteome</keyword>
<sequence>MKALSLHFQTQNKSFSSGLRSKSKDDTQTTRLNSLDWAVQGKLNILRQHHSSKASIFFLSIIFTVQLSHPYDVTEKTMSCKKESTPSLNSMVLCIGT</sequence>
<reference evidence="2 3" key="1">
    <citation type="submission" date="2019-04" db="EMBL/GenBank/DDBJ databases">
        <authorList>
            <consortium name="Wellcome Sanger Institute Data Sharing"/>
        </authorList>
    </citation>
    <scope>NUCLEOTIDE SEQUENCE [LARGE SCALE GENOMIC DNA]</scope>
</reference>
<organism evidence="2 3">
    <name type="scientific">Scleropages formosus</name>
    <name type="common">Asian bonytongue</name>
    <name type="synonym">Osteoglossum formosum</name>
    <dbReference type="NCBI Taxonomy" id="113540"/>
    <lineage>
        <taxon>Eukaryota</taxon>
        <taxon>Metazoa</taxon>
        <taxon>Chordata</taxon>
        <taxon>Craniata</taxon>
        <taxon>Vertebrata</taxon>
        <taxon>Euteleostomi</taxon>
        <taxon>Actinopterygii</taxon>
        <taxon>Neopterygii</taxon>
        <taxon>Teleostei</taxon>
        <taxon>Osteoglossocephala</taxon>
        <taxon>Osteoglossomorpha</taxon>
        <taxon>Osteoglossiformes</taxon>
        <taxon>Osteoglossidae</taxon>
        <taxon>Scleropages</taxon>
    </lineage>
</organism>
<reference evidence="2" key="3">
    <citation type="submission" date="2025-09" db="UniProtKB">
        <authorList>
            <consortium name="Ensembl"/>
        </authorList>
    </citation>
    <scope>IDENTIFICATION</scope>
</reference>
<dbReference type="AlphaFoldDB" id="A0A8C9UAB4"/>
<reference evidence="2" key="2">
    <citation type="submission" date="2025-08" db="UniProtKB">
        <authorList>
            <consortium name="Ensembl"/>
        </authorList>
    </citation>
    <scope>IDENTIFICATION</scope>
</reference>
<dbReference type="GeneTree" id="ENSGT01150000287368"/>